<keyword evidence="3" id="KW-1185">Reference proteome</keyword>
<reference evidence="2 3" key="1">
    <citation type="submission" date="2020-08" db="EMBL/GenBank/DDBJ databases">
        <title>Cohnella phylogeny.</title>
        <authorList>
            <person name="Dunlap C."/>
        </authorList>
    </citation>
    <scope>NUCLEOTIDE SEQUENCE [LARGE SCALE GENOMIC DNA]</scope>
    <source>
        <strain evidence="2 3">DSM 25239</strain>
    </source>
</reference>
<name>A0A841U2T3_9BACL</name>
<sequence length="80" mass="8856">MIAEPNETNEAFRLHWPPHDVQATAACRKRWNHPAAGELEFEPIVLQPSARPGWKRTVYSATPSAAERIRGLAAAGHQTS</sequence>
<organism evidence="2 3">
    <name type="scientific">Cohnella xylanilytica</name>
    <dbReference type="NCBI Taxonomy" id="557555"/>
    <lineage>
        <taxon>Bacteria</taxon>
        <taxon>Bacillati</taxon>
        <taxon>Bacillota</taxon>
        <taxon>Bacilli</taxon>
        <taxon>Bacillales</taxon>
        <taxon>Paenibacillaceae</taxon>
        <taxon>Cohnella</taxon>
    </lineage>
</organism>
<dbReference type="InterPro" id="IPR041413">
    <property type="entry name" value="MLTR_LBD"/>
</dbReference>
<dbReference type="Gene3D" id="3.30.450.180">
    <property type="match status" value="1"/>
</dbReference>
<dbReference type="Proteomes" id="UP000553776">
    <property type="component" value="Unassembled WGS sequence"/>
</dbReference>
<comment type="caution">
    <text evidence="2">The sequence shown here is derived from an EMBL/GenBank/DDBJ whole genome shotgun (WGS) entry which is preliminary data.</text>
</comment>
<dbReference type="Pfam" id="PF17765">
    <property type="entry name" value="MLTR_LBD"/>
    <property type="match status" value="1"/>
</dbReference>
<dbReference type="AlphaFoldDB" id="A0A841U2T3"/>
<evidence type="ECO:0000259" key="1">
    <source>
        <dbReference type="Pfam" id="PF17765"/>
    </source>
</evidence>
<evidence type="ECO:0000313" key="2">
    <source>
        <dbReference type="EMBL" id="MBB6693782.1"/>
    </source>
</evidence>
<evidence type="ECO:0000313" key="3">
    <source>
        <dbReference type="Proteomes" id="UP000553776"/>
    </source>
</evidence>
<feature type="domain" description="MmyB-like transcription regulator ligand binding" evidence="1">
    <location>
        <begin position="2"/>
        <end position="68"/>
    </location>
</feature>
<gene>
    <name evidence="2" type="ORF">H7B90_20500</name>
</gene>
<accession>A0A841U2T3</accession>
<proteinExistence type="predicted"/>
<dbReference type="EMBL" id="JACJVR010000079">
    <property type="protein sequence ID" value="MBB6693782.1"/>
    <property type="molecule type" value="Genomic_DNA"/>
</dbReference>
<protein>
    <recommendedName>
        <fullName evidence="1">MmyB-like transcription regulator ligand binding domain-containing protein</fullName>
    </recommendedName>
</protein>